<proteinExistence type="predicted"/>
<dbReference type="Proteomes" id="UP000182110">
    <property type="component" value="Unassembled WGS sequence"/>
</dbReference>
<dbReference type="AlphaFoldDB" id="A0AAN2TSX0"/>
<gene>
    <name evidence="1" type="ORF">BN1180_02829</name>
</gene>
<comment type="caution">
    <text evidence="1">The sequence shown here is derived from an EMBL/GenBank/DDBJ whole genome shotgun (WGS) entry which is preliminary data.</text>
</comment>
<name>A0AAN2TSX0_9BACI</name>
<dbReference type="EMBL" id="CCXW01000001">
    <property type="protein sequence ID" value="CEG32665.1"/>
    <property type="molecule type" value="Genomic_DNA"/>
</dbReference>
<sequence length="38" mass="4552">MLNKVVWERLPGMELTDKYKTVNKPHYSRVYLQTGREA</sequence>
<keyword evidence="2" id="KW-1185">Reference proteome</keyword>
<accession>A0AAN2TSX0</accession>
<evidence type="ECO:0000313" key="2">
    <source>
        <dbReference type="Proteomes" id="UP000182110"/>
    </source>
</evidence>
<organism evidence="1 2">
    <name type="scientific">Peribacillus simplex</name>
    <dbReference type="NCBI Taxonomy" id="1478"/>
    <lineage>
        <taxon>Bacteria</taxon>
        <taxon>Bacillati</taxon>
        <taxon>Bacillota</taxon>
        <taxon>Bacilli</taxon>
        <taxon>Bacillales</taxon>
        <taxon>Bacillaceae</taxon>
        <taxon>Peribacillus</taxon>
    </lineage>
</organism>
<reference evidence="1 2" key="1">
    <citation type="journal article" date="2014" name="Genome Announc.">
        <title>Genome Sequence of Bacillus simplex Strain P558, Isolated from a Human Fecal Sample.</title>
        <authorList>
            <person name="Croce O."/>
            <person name="Hugon P."/>
            <person name="Lagier J.C."/>
            <person name="Bibi F."/>
            <person name="Robert C."/>
            <person name="Azhar E.I."/>
            <person name="Raoult D."/>
            <person name="Fournier P.E."/>
        </authorList>
    </citation>
    <scope>NUCLEOTIDE SEQUENCE [LARGE SCALE GENOMIC DNA]</scope>
    <source>
        <strain evidence="1 2">P558</strain>
    </source>
</reference>
<protein>
    <submittedName>
        <fullName evidence="1">Uncharacterized protein</fullName>
    </submittedName>
</protein>
<evidence type="ECO:0000313" key="1">
    <source>
        <dbReference type="EMBL" id="CEG32665.1"/>
    </source>
</evidence>